<sequence>MRFKTAFTALIVTGLLGLNGAMAQTAAPASPGGAEQSAAPMDKKAISKDCSAQADAKGLHGRARHKFRSECRKAGGKM</sequence>
<feature type="chain" id="PRO_5025406136" evidence="2">
    <location>
        <begin position="24"/>
        <end position="78"/>
    </location>
</feature>
<dbReference type="KEGG" id="mhey:H2LOC_002355"/>
<reference evidence="3 4" key="1">
    <citation type="submission" date="2019-11" db="EMBL/GenBank/DDBJ databases">
        <title>The genome sequence of Methylocystis heyeri.</title>
        <authorList>
            <person name="Oshkin I.Y."/>
            <person name="Miroshnikov K."/>
            <person name="Dedysh S.N."/>
        </authorList>
    </citation>
    <scope>NUCLEOTIDE SEQUENCE [LARGE SCALE GENOMIC DNA]</scope>
    <source>
        <strain evidence="3 4">H2</strain>
    </source>
</reference>
<dbReference type="InterPro" id="IPR011690">
    <property type="entry name" value="P_starv_induced_PsiF"/>
</dbReference>
<evidence type="ECO:0000313" key="4">
    <source>
        <dbReference type="Proteomes" id="UP000309061"/>
    </source>
</evidence>
<feature type="signal peptide" evidence="2">
    <location>
        <begin position="1"/>
        <end position="23"/>
    </location>
</feature>
<organism evidence="3 4">
    <name type="scientific">Methylocystis heyeri</name>
    <dbReference type="NCBI Taxonomy" id="391905"/>
    <lineage>
        <taxon>Bacteria</taxon>
        <taxon>Pseudomonadati</taxon>
        <taxon>Pseudomonadota</taxon>
        <taxon>Alphaproteobacteria</taxon>
        <taxon>Hyphomicrobiales</taxon>
        <taxon>Methylocystaceae</taxon>
        <taxon>Methylocystis</taxon>
    </lineage>
</organism>
<dbReference type="OrthoDB" id="8453684at2"/>
<protein>
    <submittedName>
        <fullName evidence="3">Phosphate starvation-inducible protein PsiF</fullName>
    </submittedName>
</protein>
<proteinExistence type="predicted"/>
<keyword evidence="4" id="KW-1185">Reference proteome</keyword>
<evidence type="ECO:0000313" key="3">
    <source>
        <dbReference type="EMBL" id="QGM44622.1"/>
    </source>
</evidence>
<dbReference type="EMBL" id="CP046052">
    <property type="protein sequence ID" value="QGM44622.1"/>
    <property type="molecule type" value="Genomic_DNA"/>
</dbReference>
<dbReference type="RefSeq" id="WP_136494918.1">
    <property type="nucleotide sequence ID" value="NZ_CP046052.1"/>
</dbReference>
<evidence type="ECO:0000256" key="2">
    <source>
        <dbReference type="SAM" id="SignalP"/>
    </source>
</evidence>
<name>A0A6B8KAU4_9HYPH</name>
<evidence type="ECO:0000256" key="1">
    <source>
        <dbReference type="SAM" id="MobiDB-lite"/>
    </source>
</evidence>
<feature type="region of interest" description="Disordered" evidence="1">
    <location>
        <begin position="25"/>
        <end position="45"/>
    </location>
</feature>
<dbReference type="Proteomes" id="UP000309061">
    <property type="component" value="Chromosome"/>
</dbReference>
<dbReference type="Pfam" id="PF07769">
    <property type="entry name" value="PsiF_repeat"/>
    <property type="match status" value="1"/>
</dbReference>
<gene>
    <name evidence="3" type="ORF">H2LOC_002355</name>
</gene>
<accession>A0A6B8KAU4</accession>
<dbReference type="AlphaFoldDB" id="A0A6B8KAU4"/>
<keyword evidence="2" id="KW-0732">Signal</keyword>